<evidence type="ECO:0000256" key="1">
    <source>
        <dbReference type="ARBA" id="ARBA00004651"/>
    </source>
</evidence>
<evidence type="ECO:0000313" key="8">
    <source>
        <dbReference type="EMBL" id="VFK01766.1"/>
    </source>
</evidence>
<keyword evidence="4 7" id="KW-0812">Transmembrane</keyword>
<comment type="subcellular location">
    <subcellularLocation>
        <location evidence="1">Cell membrane</location>
        <topology evidence="1">Multi-pass membrane protein</topology>
    </subcellularLocation>
</comment>
<feature type="transmembrane region" description="Helical" evidence="7">
    <location>
        <begin position="7"/>
        <end position="34"/>
    </location>
</feature>
<dbReference type="PANTHER" id="PTHR38596">
    <property type="entry name" value="UPF0114 PROTEIN YQHA"/>
    <property type="match status" value="1"/>
</dbReference>
<dbReference type="EMBL" id="CAADFI010000246">
    <property type="protein sequence ID" value="VFK01793.1"/>
    <property type="molecule type" value="Genomic_DNA"/>
</dbReference>
<protein>
    <submittedName>
        <fullName evidence="8">TIGR00645 family protein</fullName>
    </submittedName>
</protein>
<evidence type="ECO:0000313" key="10">
    <source>
        <dbReference type="EMBL" id="VFK05160.1"/>
    </source>
</evidence>
<evidence type="ECO:0000256" key="2">
    <source>
        <dbReference type="ARBA" id="ARBA00005774"/>
    </source>
</evidence>
<reference evidence="8" key="1">
    <citation type="submission" date="2019-02" db="EMBL/GenBank/DDBJ databases">
        <authorList>
            <person name="Gruber-Vodicka R. H."/>
            <person name="Seah K. B. B."/>
        </authorList>
    </citation>
    <scope>NUCLEOTIDE SEQUENCE</scope>
    <source>
        <strain evidence="10">BECK_SA2B12</strain>
        <strain evidence="8">BECK_SA2B15</strain>
        <strain evidence="9">BECK_SA2B20</strain>
    </source>
</reference>
<organism evidence="8">
    <name type="scientific">Candidatus Kentrum eta</name>
    <dbReference type="NCBI Taxonomy" id="2126337"/>
    <lineage>
        <taxon>Bacteria</taxon>
        <taxon>Pseudomonadati</taxon>
        <taxon>Pseudomonadota</taxon>
        <taxon>Gammaproteobacteria</taxon>
        <taxon>Candidatus Kentrum</taxon>
    </lineage>
</organism>
<gene>
    <name evidence="8" type="ORF">BECKH772A_GA0070896_102401</name>
    <name evidence="9" type="ORF">BECKH772B_GA0070898_102463</name>
    <name evidence="10" type="ORF">BECKH772C_GA0070978_102424</name>
</gene>
<dbReference type="InterPro" id="IPR005134">
    <property type="entry name" value="UPF0114"/>
</dbReference>
<dbReference type="InterPro" id="IPR020761">
    <property type="entry name" value="UPF0114_bac"/>
</dbReference>
<proteinExistence type="inferred from homology"/>
<dbReference type="EMBL" id="CAADFG010000240">
    <property type="protein sequence ID" value="VFK01766.1"/>
    <property type="molecule type" value="Genomic_DNA"/>
</dbReference>
<feature type="transmembrane region" description="Helical" evidence="7">
    <location>
        <begin position="54"/>
        <end position="72"/>
    </location>
</feature>
<dbReference type="EMBL" id="CAADFJ010000242">
    <property type="protein sequence ID" value="VFK05160.1"/>
    <property type="molecule type" value="Genomic_DNA"/>
</dbReference>
<evidence type="ECO:0000256" key="6">
    <source>
        <dbReference type="ARBA" id="ARBA00023136"/>
    </source>
</evidence>
<evidence type="ECO:0000313" key="9">
    <source>
        <dbReference type="EMBL" id="VFK01793.1"/>
    </source>
</evidence>
<keyword evidence="6 7" id="KW-0472">Membrane</keyword>
<keyword evidence="5 7" id="KW-1133">Transmembrane helix</keyword>
<evidence type="ECO:0000256" key="7">
    <source>
        <dbReference type="SAM" id="Phobius"/>
    </source>
</evidence>
<evidence type="ECO:0000256" key="5">
    <source>
        <dbReference type="ARBA" id="ARBA00022989"/>
    </source>
</evidence>
<evidence type="ECO:0000256" key="4">
    <source>
        <dbReference type="ARBA" id="ARBA00022692"/>
    </source>
</evidence>
<dbReference type="GO" id="GO:0005886">
    <property type="term" value="C:plasma membrane"/>
    <property type="evidence" value="ECO:0007669"/>
    <property type="project" value="UniProtKB-SubCell"/>
</dbReference>
<comment type="similarity">
    <text evidence="2">Belongs to the UPF0114 family.</text>
</comment>
<dbReference type="Pfam" id="PF03350">
    <property type="entry name" value="UPF0114"/>
    <property type="match status" value="1"/>
</dbReference>
<dbReference type="PANTHER" id="PTHR38596:SF1">
    <property type="entry name" value="UPF0114 PROTEIN YQHA"/>
    <property type="match status" value="1"/>
</dbReference>
<dbReference type="AlphaFoldDB" id="A0A450VAF5"/>
<accession>A0A450VAF5</accession>
<keyword evidence="3" id="KW-1003">Cell membrane</keyword>
<name>A0A450VAF5_9GAMM</name>
<evidence type="ECO:0000256" key="3">
    <source>
        <dbReference type="ARBA" id="ARBA00022475"/>
    </source>
</evidence>
<sequence length="80" mass="8519">MLLVLSFIGIAMQGGLVVTIMFSSYEIFVAPMGAGPGGVKPGWLNKADEASLKPKIATSILGVASVYLLCVFHERGTYRE</sequence>